<sequence length="78" mass="8860">MYWKRRRFPIWFIFSGPVLAGPIGFWLVAIDPPALFLCRSVHFGAKSITSKPPRASILSFLYCLHCLHSITVPIDKGN</sequence>
<reference evidence="1 2" key="1">
    <citation type="journal article" date="2021" name="Commun. Biol.">
        <title>The genome of Shorea leprosula (Dipterocarpaceae) highlights the ecological relevance of drought in aseasonal tropical rainforests.</title>
        <authorList>
            <person name="Ng K.K.S."/>
            <person name="Kobayashi M.J."/>
            <person name="Fawcett J.A."/>
            <person name="Hatakeyama M."/>
            <person name="Paape T."/>
            <person name="Ng C.H."/>
            <person name="Ang C.C."/>
            <person name="Tnah L.H."/>
            <person name="Lee C.T."/>
            <person name="Nishiyama T."/>
            <person name="Sese J."/>
            <person name="O'Brien M.J."/>
            <person name="Copetti D."/>
            <person name="Mohd Noor M.I."/>
            <person name="Ong R.C."/>
            <person name="Putra M."/>
            <person name="Sireger I.Z."/>
            <person name="Indrioko S."/>
            <person name="Kosugi Y."/>
            <person name="Izuno A."/>
            <person name="Isagi Y."/>
            <person name="Lee S.L."/>
            <person name="Shimizu K.K."/>
        </authorList>
    </citation>
    <scope>NUCLEOTIDE SEQUENCE [LARGE SCALE GENOMIC DNA]</scope>
    <source>
        <strain evidence="1">214</strain>
    </source>
</reference>
<comment type="caution">
    <text evidence="1">The sequence shown here is derived from an EMBL/GenBank/DDBJ whole genome shotgun (WGS) entry which is preliminary data.</text>
</comment>
<evidence type="ECO:0000313" key="1">
    <source>
        <dbReference type="EMBL" id="GKV50094.1"/>
    </source>
</evidence>
<proteinExistence type="predicted"/>
<evidence type="ECO:0000313" key="2">
    <source>
        <dbReference type="Proteomes" id="UP001054252"/>
    </source>
</evidence>
<keyword evidence="2" id="KW-1185">Reference proteome</keyword>
<evidence type="ECO:0008006" key="3">
    <source>
        <dbReference type="Google" id="ProtNLM"/>
    </source>
</evidence>
<name>A0AAV5MM58_9ROSI</name>
<dbReference type="AlphaFoldDB" id="A0AAV5MM58"/>
<gene>
    <name evidence="1" type="ORF">SLEP1_g56810</name>
</gene>
<protein>
    <recommendedName>
        <fullName evidence="3">Secreted protein</fullName>
    </recommendedName>
</protein>
<organism evidence="1 2">
    <name type="scientific">Rubroshorea leprosula</name>
    <dbReference type="NCBI Taxonomy" id="152421"/>
    <lineage>
        <taxon>Eukaryota</taxon>
        <taxon>Viridiplantae</taxon>
        <taxon>Streptophyta</taxon>
        <taxon>Embryophyta</taxon>
        <taxon>Tracheophyta</taxon>
        <taxon>Spermatophyta</taxon>
        <taxon>Magnoliopsida</taxon>
        <taxon>eudicotyledons</taxon>
        <taxon>Gunneridae</taxon>
        <taxon>Pentapetalae</taxon>
        <taxon>rosids</taxon>
        <taxon>malvids</taxon>
        <taxon>Malvales</taxon>
        <taxon>Dipterocarpaceae</taxon>
        <taxon>Rubroshorea</taxon>
    </lineage>
</organism>
<dbReference type="Proteomes" id="UP001054252">
    <property type="component" value="Unassembled WGS sequence"/>
</dbReference>
<accession>A0AAV5MM58</accession>
<dbReference type="EMBL" id="BPVZ01000338">
    <property type="protein sequence ID" value="GKV50094.1"/>
    <property type="molecule type" value="Genomic_DNA"/>
</dbReference>